<dbReference type="PANTHER" id="PTHR23317">
    <property type="entry name" value="DEDICATOR OF CYTOKINESIS DOCK"/>
    <property type="match status" value="1"/>
</dbReference>
<dbReference type="GO" id="GO:0005085">
    <property type="term" value="F:guanyl-nucleotide exchange factor activity"/>
    <property type="evidence" value="ECO:0007669"/>
    <property type="project" value="InterPro"/>
</dbReference>
<dbReference type="InterPro" id="IPR026791">
    <property type="entry name" value="DOCK"/>
</dbReference>
<evidence type="ECO:0000256" key="1">
    <source>
        <dbReference type="PROSITE-ProRule" id="PRU00983"/>
    </source>
</evidence>
<dbReference type="InterPro" id="IPR035892">
    <property type="entry name" value="C2_domain_sf"/>
</dbReference>
<reference evidence="3" key="1">
    <citation type="journal article" date="2014" name="Nat. Commun.">
        <title>The rainbow trout genome provides novel insights into evolution after whole-genome duplication in vertebrates.</title>
        <authorList>
            <person name="Berthelot C."/>
            <person name="Brunet F."/>
            <person name="Chalopin D."/>
            <person name="Juanchich A."/>
            <person name="Bernard M."/>
            <person name="Noel B."/>
            <person name="Bento P."/>
            <person name="Da Silva C."/>
            <person name="Labadie K."/>
            <person name="Alberti A."/>
            <person name="Aury J.M."/>
            <person name="Louis A."/>
            <person name="Dehais P."/>
            <person name="Bardou P."/>
            <person name="Montfort J."/>
            <person name="Klopp C."/>
            <person name="Cabau C."/>
            <person name="Gaspin C."/>
            <person name="Thorgaard G.H."/>
            <person name="Boussaha M."/>
            <person name="Quillet E."/>
            <person name="Guyomard R."/>
            <person name="Galiana D."/>
            <person name="Bobe J."/>
            <person name="Volff J.N."/>
            <person name="Genet C."/>
            <person name="Wincker P."/>
            <person name="Jaillon O."/>
            <person name="Roest Crollius H."/>
            <person name="Guiguen Y."/>
        </authorList>
    </citation>
    <scope>NUCLEOTIDE SEQUENCE [LARGE SCALE GENOMIC DNA]</scope>
</reference>
<proteinExistence type="inferred from homology"/>
<dbReference type="GO" id="GO:0007264">
    <property type="term" value="P:small GTPase-mediated signal transduction"/>
    <property type="evidence" value="ECO:0007669"/>
    <property type="project" value="InterPro"/>
</dbReference>
<dbReference type="STRING" id="8022.A0A061A7J4"/>
<dbReference type="EMBL" id="FR982953">
    <property type="protein sequence ID" value="CDR19072.1"/>
    <property type="molecule type" value="Genomic_DNA"/>
</dbReference>
<dbReference type="GO" id="GO:0051491">
    <property type="term" value="P:positive regulation of filopodium assembly"/>
    <property type="evidence" value="ECO:0007669"/>
    <property type="project" value="TreeGrafter"/>
</dbReference>
<feature type="domain" description="C2 DOCK-type" evidence="2">
    <location>
        <begin position="84"/>
        <end position="133"/>
    </location>
</feature>
<evidence type="ECO:0000313" key="4">
    <source>
        <dbReference type="Proteomes" id="UP000193380"/>
    </source>
</evidence>
<accession>A0A061A7J4</accession>
<dbReference type="PROSITE" id="PS51650">
    <property type="entry name" value="C2_DOCK"/>
    <property type="match status" value="1"/>
</dbReference>
<evidence type="ECO:0000313" key="3">
    <source>
        <dbReference type="EMBL" id="CDR19072.1"/>
    </source>
</evidence>
<name>A0A061A7J4_ONCMY</name>
<organism evidence="3 4">
    <name type="scientific">Oncorhynchus mykiss</name>
    <name type="common">Rainbow trout</name>
    <name type="synonym">Salmo gairdneri</name>
    <dbReference type="NCBI Taxonomy" id="8022"/>
    <lineage>
        <taxon>Eukaryota</taxon>
        <taxon>Metazoa</taxon>
        <taxon>Chordata</taxon>
        <taxon>Craniata</taxon>
        <taxon>Vertebrata</taxon>
        <taxon>Euteleostomi</taxon>
        <taxon>Actinopterygii</taxon>
        <taxon>Neopterygii</taxon>
        <taxon>Teleostei</taxon>
        <taxon>Protacanthopterygii</taxon>
        <taxon>Salmoniformes</taxon>
        <taxon>Salmonidae</taxon>
        <taxon>Salmoninae</taxon>
        <taxon>Oncorhynchus</taxon>
    </lineage>
</organism>
<dbReference type="Proteomes" id="UP000193380">
    <property type="component" value="Unassembled WGS sequence"/>
</dbReference>
<dbReference type="Pfam" id="PF14429">
    <property type="entry name" value="DOCK-C2"/>
    <property type="match status" value="1"/>
</dbReference>
<dbReference type="PANTHER" id="PTHR23317:SF81">
    <property type="entry name" value="DEDICATOR OF CYTOKINESIS PROTEIN 11"/>
    <property type="match status" value="1"/>
</dbReference>
<feature type="non-terminal residue" evidence="3">
    <location>
        <position position="1"/>
    </location>
</feature>
<dbReference type="PaxDb" id="8022-A0A061A7J4"/>
<protein>
    <recommendedName>
        <fullName evidence="2">C2 DOCK-type domain-containing protein</fullName>
    </recommendedName>
</protein>
<dbReference type="InterPro" id="IPR027007">
    <property type="entry name" value="C2_DOCK-type_domain"/>
</dbReference>
<gene>
    <name evidence="3" type="ORF">GSONMT00040080001</name>
</gene>
<comment type="similarity">
    <text evidence="1">Belongs to the DOCK family.</text>
</comment>
<sequence length="133" mass="15663">YTSNVCYDCFIHFHPYRPEKSKLQTIPGQLNVTIECVPPDFSNTVTSSYIPVKPFEEKCERVSVEMEEFLPEEAKYNYPFTVYKNHLYIYPLQLKYDNQKTFAKARNVAVCVQFRDSDEEGAAPLKVRFWMVL</sequence>
<reference evidence="3" key="2">
    <citation type="submission" date="2014-03" db="EMBL/GenBank/DDBJ databases">
        <authorList>
            <person name="Genoscope - CEA"/>
        </authorList>
    </citation>
    <scope>NUCLEOTIDE SEQUENCE</scope>
</reference>
<evidence type="ECO:0000259" key="2">
    <source>
        <dbReference type="PROSITE" id="PS51650"/>
    </source>
</evidence>
<dbReference type="Gene3D" id="2.60.40.150">
    <property type="entry name" value="C2 domain"/>
    <property type="match status" value="1"/>
</dbReference>
<dbReference type="AlphaFoldDB" id="A0A061A7J4"/>